<dbReference type="GO" id="GO:0004566">
    <property type="term" value="F:beta-glucuronidase activity"/>
    <property type="evidence" value="ECO:0007669"/>
    <property type="project" value="UniProtKB-EC"/>
</dbReference>
<dbReference type="EC" id="3.2.1.31" evidence="3"/>
<name>K1SEJ9_9ZZZZ</name>
<dbReference type="GO" id="GO:0030246">
    <property type="term" value="F:carbohydrate binding"/>
    <property type="evidence" value="ECO:0007669"/>
    <property type="project" value="TreeGrafter"/>
</dbReference>
<proteinExistence type="inferred from homology"/>
<gene>
    <name evidence="3" type="ORF">OBE_12404</name>
</gene>
<comment type="similarity">
    <text evidence="1">Belongs to the glycosyl hydrolase 2 family.</text>
</comment>
<dbReference type="AlphaFoldDB" id="K1SEJ9"/>
<sequence>MLAPQSNASRTILDFSGVWDFRLKPDAPWQSIAVPASYNDQSADPEFRRHVGLAWYRRSITVPSLLKGQRLMLRFDAVTHNARVFLDGQLLCTHRGGFLPFEADVTDILHPGQTALLEVEVDNTISHHTLPVGNEGGTAFFGS</sequence>
<dbReference type="Pfam" id="PF02837">
    <property type="entry name" value="Glyco_hydro_2_N"/>
    <property type="match status" value="1"/>
</dbReference>
<dbReference type="InterPro" id="IPR008979">
    <property type="entry name" value="Galactose-bd-like_sf"/>
</dbReference>
<dbReference type="GO" id="GO:0005975">
    <property type="term" value="P:carbohydrate metabolic process"/>
    <property type="evidence" value="ECO:0007669"/>
    <property type="project" value="InterPro"/>
</dbReference>
<feature type="domain" description="Glycosyl hydrolases family 2 sugar binding" evidence="2">
    <location>
        <begin position="34"/>
        <end position="121"/>
    </location>
</feature>
<reference evidence="3" key="1">
    <citation type="journal article" date="2013" name="Environ. Microbiol.">
        <title>Microbiota from the distal guts of lean and obese adolescents exhibit partial functional redundancy besides clear differences in community structure.</title>
        <authorList>
            <person name="Ferrer M."/>
            <person name="Ruiz A."/>
            <person name="Lanza F."/>
            <person name="Haange S.B."/>
            <person name="Oberbach A."/>
            <person name="Till H."/>
            <person name="Bargiela R."/>
            <person name="Campoy C."/>
            <person name="Segura M.T."/>
            <person name="Richter M."/>
            <person name="von Bergen M."/>
            <person name="Seifert J."/>
            <person name="Suarez A."/>
        </authorList>
    </citation>
    <scope>NUCLEOTIDE SEQUENCE</scope>
</reference>
<evidence type="ECO:0000313" key="3">
    <source>
        <dbReference type="EMBL" id="EKC53819.1"/>
    </source>
</evidence>
<organism evidence="3">
    <name type="scientific">human gut metagenome</name>
    <dbReference type="NCBI Taxonomy" id="408170"/>
    <lineage>
        <taxon>unclassified sequences</taxon>
        <taxon>metagenomes</taxon>
        <taxon>organismal metagenomes</taxon>
    </lineage>
</organism>
<comment type="caution">
    <text evidence="3">The sequence shown here is derived from an EMBL/GenBank/DDBJ whole genome shotgun (WGS) entry which is preliminary data.</text>
</comment>
<dbReference type="Gene3D" id="2.60.120.260">
    <property type="entry name" value="Galactose-binding domain-like"/>
    <property type="match status" value="1"/>
</dbReference>
<accession>K1SEJ9</accession>
<dbReference type="SUPFAM" id="SSF49785">
    <property type="entry name" value="Galactose-binding domain-like"/>
    <property type="match status" value="1"/>
</dbReference>
<keyword evidence="3" id="KW-0378">Hydrolase</keyword>
<dbReference type="InterPro" id="IPR006104">
    <property type="entry name" value="Glyco_hydro_2_N"/>
</dbReference>
<keyword evidence="3" id="KW-0326">Glycosidase</keyword>
<dbReference type="PANTHER" id="PTHR10066">
    <property type="entry name" value="BETA-GLUCURONIDASE"/>
    <property type="match status" value="1"/>
</dbReference>
<dbReference type="GO" id="GO:0019391">
    <property type="term" value="P:glucuronoside catabolic process"/>
    <property type="evidence" value="ECO:0007669"/>
    <property type="project" value="TreeGrafter"/>
</dbReference>
<evidence type="ECO:0000256" key="1">
    <source>
        <dbReference type="ARBA" id="ARBA00007401"/>
    </source>
</evidence>
<protein>
    <submittedName>
        <fullName evidence="3">Protein containing Glycoside hydrolase family 2, carbohydrate-binding domain protein</fullName>
        <ecNumber evidence="3">3.2.1.31</ecNumber>
    </submittedName>
</protein>
<dbReference type="EMBL" id="AJWZ01008543">
    <property type="protein sequence ID" value="EKC53819.1"/>
    <property type="molecule type" value="Genomic_DNA"/>
</dbReference>
<dbReference type="PANTHER" id="PTHR10066:SF67">
    <property type="entry name" value="BETA-GLUCURONIDASE"/>
    <property type="match status" value="1"/>
</dbReference>
<feature type="non-terminal residue" evidence="3">
    <location>
        <position position="143"/>
    </location>
</feature>
<evidence type="ECO:0000259" key="2">
    <source>
        <dbReference type="Pfam" id="PF02837"/>
    </source>
</evidence>